<evidence type="ECO:0000313" key="13">
    <source>
        <dbReference type="Proteomes" id="UP000281112"/>
    </source>
</evidence>
<gene>
    <name evidence="8 12" type="primary">pal</name>
    <name evidence="12" type="ORF">EES38_08565</name>
</gene>
<dbReference type="PANTHER" id="PTHR30329">
    <property type="entry name" value="STATOR ELEMENT OF FLAGELLAR MOTOR COMPLEX"/>
    <property type="match status" value="1"/>
</dbReference>
<keyword evidence="6 8" id="KW-0449">Lipoprotein</keyword>
<reference evidence="12 13" key="1">
    <citation type="submission" date="2018-11" db="EMBL/GenBank/DDBJ databases">
        <title>Vibrio LJC006 sp. nov., isolated from seawater during the bloom of the enteromorpha.</title>
        <authorList>
            <person name="Liang J."/>
        </authorList>
    </citation>
    <scope>NUCLEOTIDE SEQUENCE [LARGE SCALE GENOMIC DNA]</scope>
    <source>
        <strain evidence="12 13">LJC006</strain>
    </source>
</reference>
<comment type="caution">
    <text evidence="12">The sequence shown here is derived from an EMBL/GenBank/DDBJ whole genome shotgun (WGS) entry which is preliminary data.</text>
</comment>
<protein>
    <recommendedName>
        <fullName evidence="8">Peptidoglycan-associated lipoprotein</fullName>
        <shortName evidence="8">PAL</shortName>
    </recommendedName>
</protein>
<evidence type="ECO:0000256" key="3">
    <source>
        <dbReference type="ARBA" id="ARBA00023136"/>
    </source>
</evidence>
<comment type="function">
    <text evidence="8">Part of the Tol-Pal system, which plays a role in outer membrane invagination during cell division and is important for maintaining outer membrane integrity.</text>
</comment>
<keyword evidence="13" id="KW-1185">Reference proteome</keyword>
<dbReference type="OrthoDB" id="9809164at2"/>
<keyword evidence="3 8" id="KW-0472">Membrane</keyword>
<evidence type="ECO:0000256" key="5">
    <source>
        <dbReference type="ARBA" id="ARBA00023237"/>
    </source>
</evidence>
<evidence type="ECO:0000256" key="8">
    <source>
        <dbReference type="HAMAP-Rule" id="MF_02204"/>
    </source>
</evidence>
<keyword evidence="4 8" id="KW-0564">Palmitate</keyword>
<evidence type="ECO:0000256" key="10">
    <source>
        <dbReference type="SAM" id="SignalP"/>
    </source>
</evidence>
<dbReference type="Pfam" id="PF00691">
    <property type="entry name" value="OmpA"/>
    <property type="match status" value="1"/>
</dbReference>
<feature type="compositionally biased region" description="Low complexity" evidence="9">
    <location>
        <begin position="40"/>
        <end position="51"/>
    </location>
</feature>
<dbReference type="RefSeq" id="WP_124936766.1">
    <property type="nucleotide sequence ID" value="NZ_RJVQ01000003.1"/>
</dbReference>
<dbReference type="PANTHER" id="PTHR30329:SF21">
    <property type="entry name" value="LIPOPROTEIN YIAD-RELATED"/>
    <property type="match status" value="1"/>
</dbReference>
<feature type="domain" description="OmpA-like" evidence="11">
    <location>
        <begin position="59"/>
        <end position="172"/>
    </location>
</feature>
<dbReference type="Proteomes" id="UP000281112">
    <property type="component" value="Unassembled WGS sequence"/>
</dbReference>
<feature type="region of interest" description="Disordered" evidence="9">
    <location>
        <begin position="27"/>
        <end position="53"/>
    </location>
</feature>
<comment type="similarity">
    <text evidence="8">Belongs to the Pal lipoprotein family.</text>
</comment>
<dbReference type="GO" id="GO:0051301">
    <property type="term" value="P:cell division"/>
    <property type="evidence" value="ECO:0007669"/>
    <property type="project" value="UniProtKB-UniRule"/>
</dbReference>
<dbReference type="HAMAP" id="MF_02204">
    <property type="entry name" value="Pal"/>
    <property type="match status" value="1"/>
</dbReference>
<comment type="subunit">
    <text evidence="8">The Tol-Pal system is composed of five core proteins: the inner membrane proteins TolA, TolQ and TolR, the periplasmic protein TolB and the outer membrane protein Pal. They form a network linking the inner and outer membranes and the peptidoglycan layer.</text>
</comment>
<evidence type="ECO:0000256" key="1">
    <source>
        <dbReference type="ARBA" id="ARBA00022618"/>
    </source>
</evidence>
<dbReference type="InterPro" id="IPR014169">
    <property type="entry name" value="Pal_lipo_C"/>
</dbReference>
<dbReference type="NCBIfam" id="TIGR02802">
    <property type="entry name" value="Pal_lipo"/>
    <property type="match status" value="1"/>
</dbReference>
<name>A0A3N9TGA1_9VIBR</name>
<sequence>MQVNKVLKGLLIALPVLAMTACSSSDDAVKSSGAETNQTSSASTVSSPMSSYGQLTEQELKDKVMQEQTVFFAFDNSTISSDYQDMLSAHAAYLTSHPSITVTIEGHADERGTPEYNIALGERRAEAVQKYLQALGVQASQMSIVSYGEEKPLVREHNESAYSKNRRAVIVY</sequence>
<dbReference type="InterPro" id="IPR006664">
    <property type="entry name" value="OMP_bac"/>
</dbReference>
<evidence type="ECO:0000256" key="4">
    <source>
        <dbReference type="ARBA" id="ARBA00023139"/>
    </source>
</evidence>
<accession>A0A3N9TGA1</accession>
<dbReference type="PROSITE" id="PS51123">
    <property type="entry name" value="OMPA_2"/>
    <property type="match status" value="1"/>
</dbReference>
<dbReference type="PROSITE" id="PS01068">
    <property type="entry name" value="OMPA_1"/>
    <property type="match status" value="1"/>
</dbReference>
<dbReference type="GO" id="GO:0009279">
    <property type="term" value="C:cell outer membrane"/>
    <property type="evidence" value="ECO:0007669"/>
    <property type="project" value="UniProtKB-SubCell"/>
</dbReference>
<dbReference type="InterPro" id="IPR036737">
    <property type="entry name" value="OmpA-like_sf"/>
</dbReference>
<dbReference type="InterPro" id="IPR050330">
    <property type="entry name" value="Bact_OuterMem_StrucFunc"/>
</dbReference>
<keyword evidence="7 8" id="KW-0131">Cell cycle</keyword>
<dbReference type="PROSITE" id="PS51257">
    <property type="entry name" value="PROKAR_LIPOPROTEIN"/>
    <property type="match status" value="1"/>
</dbReference>
<keyword evidence="5 8" id="KW-0998">Cell outer membrane</keyword>
<dbReference type="PRINTS" id="PR01023">
    <property type="entry name" value="NAFLGMOTY"/>
</dbReference>
<feature type="signal peptide" evidence="10">
    <location>
        <begin position="1"/>
        <end position="18"/>
    </location>
</feature>
<evidence type="ECO:0000256" key="2">
    <source>
        <dbReference type="ARBA" id="ARBA00022729"/>
    </source>
</evidence>
<dbReference type="InterPro" id="IPR006690">
    <property type="entry name" value="OMPA-like_CS"/>
</dbReference>
<keyword evidence="2 8" id="KW-0732">Signal</keyword>
<dbReference type="InterPro" id="IPR006665">
    <property type="entry name" value="OmpA-like"/>
</dbReference>
<feature type="chain" id="PRO_5018173430" description="Peptidoglycan-associated lipoprotein" evidence="10">
    <location>
        <begin position="19"/>
        <end position="172"/>
    </location>
</feature>
<dbReference type="CDD" id="cd07185">
    <property type="entry name" value="OmpA_C-like"/>
    <property type="match status" value="1"/>
</dbReference>
<dbReference type="AlphaFoldDB" id="A0A3N9TGA1"/>
<organism evidence="12 13">
    <name type="scientific">Vibrio viridaestus</name>
    <dbReference type="NCBI Taxonomy" id="2487322"/>
    <lineage>
        <taxon>Bacteria</taxon>
        <taxon>Pseudomonadati</taxon>
        <taxon>Pseudomonadota</taxon>
        <taxon>Gammaproteobacteria</taxon>
        <taxon>Vibrionales</taxon>
        <taxon>Vibrionaceae</taxon>
        <taxon>Vibrio</taxon>
    </lineage>
</organism>
<evidence type="ECO:0000256" key="6">
    <source>
        <dbReference type="ARBA" id="ARBA00023288"/>
    </source>
</evidence>
<keyword evidence="1 8" id="KW-0132">Cell division</keyword>
<evidence type="ECO:0000313" key="12">
    <source>
        <dbReference type="EMBL" id="RQW63297.1"/>
    </source>
</evidence>
<evidence type="ECO:0000259" key="11">
    <source>
        <dbReference type="PROSITE" id="PS51123"/>
    </source>
</evidence>
<dbReference type="EMBL" id="RJVQ01000003">
    <property type="protein sequence ID" value="RQW63297.1"/>
    <property type="molecule type" value="Genomic_DNA"/>
</dbReference>
<evidence type="ECO:0000256" key="9">
    <source>
        <dbReference type="SAM" id="MobiDB-lite"/>
    </source>
</evidence>
<evidence type="ECO:0000256" key="7">
    <source>
        <dbReference type="ARBA" id="ARBA00023306"/>
    </source>
</evidence>
<dbReference type="SUPFAM" id="SSF103088">
    <property type="entry name" value="OmpA-like"/>
    <property type="match status" value="1"/>
</dbReference>
<dbReference type="InterPro" id="IPR039001">
    <property type="entry name" value="Pal"/>
</dbReference>
<proteinExistence type="inferred from homology"/>
<dbReference type="PRINTS" id="PR01021">
    <property type="entry name" value="OMPADOMAIN"/>
</dbReference>
<dbReference type="Gene3D" id="3.30.1330.60">
    <property type="entry name" value="OmpA-like domain"/>
    <property type="match status" value="1"/>
</dbReference>
<comment type="subcellular location">
    <subcellularLocation>
        <location evidence="8">Cell outer membrane</location>
        <topology evidence="8">Lipid-anchor</topology>
    </subcellularLocation>
</comment>